<keyword evidence="4" id="KW-1185">Reference proteome</keyword>
<dbReference type="AlphaFoldDB" id="A0A267F736"/>
<comment type="caution">
    <text evidence="3">The sequence shown here is derived from an EMBL/GenBank/DDBJ whole genome shotgun (WGS) entry which is preliminary data.</text>
</comment>
<gene>
    <name evidence="3" type="ORF">BOX15_Mlig021222g1</name>
    <name evidence="2" type="ORF">BOX15_Mlig021222g2</name>
</gene>
<keyword evidence="1" id="KW-0472">Membrane</keyword>
<sequence>MLLSYYRIVFVIHVWVLHHQVKKSYCLPETVESALRAASKDRSTTLYLTYTSVLMMCGPLLALLMLTCFCWFREGELSATRQARGNVGAATAHFDVDWRERRLIRLQAAVGLENFHNAAYSARDPRVYLVGRHNADLLMHIQYRREMQSGDVELQ</sequence>
<evidence type="ECO:0000313" key="3">
    <source>
        <dbReference type="EMBL" id="PAA69590.1"/>
    </source>
</evidence>
<keyword evidence="1" id="KW-0812">Transmembrane</keyword>
<name>A0A267F736_9PLAT</name>
<dbReference type="Proteomes" id="UP000215902">
    <property type="component" value="Unassembled WGS sequence"/>
</dbReference>
<proteinExistence type="predicted"/>
<accession>A0A267F736</accession>
<evidence type="ECO:0000256" key="1">
    <source>
        <dbReference type="SAM" id="Phobius"/>
    </source>
</evidence>
<dbReference type="EMBL" id="NIVC01001309">
    <property type="protein sequence ID" value="PAA69590.1"/>
    <property type="molecule type" value="Genomic_DNA"/>
</dbReference>
<dbReference type="EMBL" id="NIVC01001564">
    <property type="protein sequence ID" value="PAA66368.1"/>
    <property type="molecule type" value="Genomic_DNA"/>
</dbReference>
<reference evidence="3 4" key="1">
    <citation type="submission" date="2017-06" db="EMBL/GenBank/DDBJ databases">
        <title>A platform for efficient transgenesis in Macrostomum lignano, a flatworm model organism for stem cell research.</title>
        <authorList>
            <person name="Berezikov E."/>
        </authorList>
    </citation>
    <scope>NUCLEOTIDE SEQUENCE [LARGE SCALE GENOMIC DNA]</scope>
    <source>
        <strain evidence="3">DV1</strain>
        <tissue evidence="3">Whole organism</tissue>
    </source>
</reference>
<organism evidence="3 4">
    <name type="scientific">Macrostomum lignano</name>
    <dbReference type="NCBI Taxonomy" id="282301"/>
    <lineage>
        <taxon>Eukaryota</taxon>
        <taxon>Metazoa</taxon>
        <taxon>Spiralia</taxon>
        <taxon>Lophotrochozoa</taxon>
        <taxon>Platyhelminthes</taxon>
        <taxon>Rhabditophora</taxon>
        <taxon>Macrostomorpha</taxon>
        <taxon>Macrostomida</taxon>
        <taxon>Macrostomidae</taxon>
        <taxon>Macrostomum</taxon>
    </lineage>
</organism>
<protein>
    <submittedName>
        <fullName evidence="3">Uncharacterized protein</fullName>
    </submittedName>
</protein>
<evidence type="ECO:0000313" key="2">
    <source>
        <dbReference type="EMBL" id="PAA66368.1"/>
    </source>
</evidence>
<feature type="transmembrane region" description="Helical" evidence="1">
    <location>
        <begin position="47"/>
        <end position="72"/>
    </location>
</feature>
<keyword evidence="1" id="KW-1133">Transmembrane helix</keyword>
<evidence type="ECO:0000313" key="4">
    <source>
        <dbReference type="Proteomes" id="UP000215902"/>
    </source>
</evidence>